<dbReference type="VEuPathDB" id="FungiDB:SDRG_02063"/>
<dbReference type="EMBL" id="JH767135">
    <property type="protein sequence ID" value="EQC41003.1"/>
    <property type="molecule type" value="Genomic_DNA"/>
</dbReference>
<protein>
    <recommendedName>
        <fullName evidence="1">Biotin-protein ligase N-terminal domain-containing protein</fullName>
    </recommendedName>
</protein>
<keyword evidence="3" id="KW-1185">Reference proteome</keyword>
<dbReference type="InterPro" id="IPR029062">
    <property type="entry name" value="Class_I_gatase-like"/>
</dbReference>
<dbReference type="SUPFAM" id="SSF52317">
    <property type="entry name" value="Class I glutamine amidotransferase-like"/>
    <property type="match status" value="1"/>
</dbReference>
<dbReference type="InParanoid" id="T0S7G4"/>
<dbReference type="STRING" id="1156394.T0S7G4"/>
<evidence type="ECO:0000313" key="2">
    <source>
        <dbReference type="EMBL" id="EQC41003.1"/>
    </source>
</evidence>
<dbReference type="Pfam" id="PF09825">
    <property type="entry name" value="BPL_N"/>
    <property type="match status" value="1"/>
</dbReference>
<name>T0S7G4_SAPDV</name>
<gene>
    <name evidence="2" type="ORF">SDRG_02063</name>
</gene>
<dbReference type="GeneID" id="19942790"/>
<dbReference type="RefSeq" id="XP_008605847.1">
    <property type="nucleotide sequence ID" value="XM_008607625.1"/>
</dbReference>
<dbReference type="Proteomes" id="UP000030762">
    <property type="component" value="Unassembled WGS sequence"/>
</dbReference>
<evidence type="ECO:0000259" key="1">
    <source>
        <dbReference type="Pfam" id="PF09825"/>
    </source>
</evidence>
<dbReference type="AlphaFoldDB" id="T0S7G4"/>
<dbReference type="OMA" id="KDHDPFF"/>
<organism evidence="2 3">
    <name type="scientific">Saprolegnia diclina (strain VS20)</name>
    <dbReference type="NCBI Taxonomy" id="1156394"/>
    <lineage>
        <taxon>Eukaryota</taxon>
        <taxon>Sar</taxon>
        <taxon>Stramenopiles</taxon>
        <taxon>Oomycota</taxon>
        <taxon>Saprolegniomycetes</taxon>
        <taxon>Saprolegniales</taxon>
        <taxon>Saprolegniaceae</taxon>
        <taxon>Saprolegnia</taxon>
    </lineage>
</organism>
<dbReference type="InterPro" id="IPR019197">
    <property type="entry name" value="Biotin-prot_ligase_N"/>
</dbReference>
<evidence type="ECO:0000313" key="3">
    <source>
        <dbReference type="Proteomes" id="UP000030762"/>
    </source>
</evidence>
<dbReference type="OrthoDB" id="10250105at2759"/>
<sequence length="249" mass="27030">MAALFALAIVFLNPKNEIPECSYDAAAMLRRVGIPDVRVVSMEAIPKALAVADPVTTLYVQPGGGDDVDTSFATFFANNRKLRPSVQRFVADGGVYLGICLGAYAAGVEQFDLVRDKDHDPFFSFDELDDDEARIVPVEINNMRYSTYHQGGPDLTPMLDVGAERFGAYVGRHGAPVGVILPYWKNQRGTIGLLSPHFEATNEWDDAEHGRRAGDCAVPALAFVAQLAAAASRHRNAATCKSPLPFCLQ</sequence>
<reference evidence="2 3" key="1">
    <citation type="submission" date="2012-04" db="EMBL/GenBank/DDBJ databases">
        <title>The Genome Sequence of Saprolegnia declina VS20.</title>
        <authorList>
            <consortium name="The Broad Institute Genome Sequencing Platform"/>
            <person name="Russ C."/>
            <person name="Nusbaum C."/>
            <person name="Tyler B."/>
            <person name="van West P."/>
            <person name="Dieguez-Uribeondo J."/>
            <person name="de Bruijn I."/>
            <person name="Tripathy S."/>
            <person name="Jiang R."/>
            <person name="Young S.K."/>
            <person name="Zeng Q."/>
            <person name="Gargeya S."/>
            <person name="Fitzgerald M."/>
            <person name="Haas B."/>
            <person name="Abouelleil A."/>
            <person name="Alvarado L."/>
            <person name="Arachchi H.M."/>
            <person name="Berlin A."/>
            <person name="Chapman S.B."/>
            <person name="Goldberg J."/>
            <person name="Griggs A."/>
            <person name="Gujja S."/>
            <person name="Hansen M."/>
            <person name="Howarth C."/>
            <person name="Imamovic A."/>
            <person name="Larimer J."/>
            <person name="McCowen C."/>
            <person name="Montmayeur A."/>
            <person name="Murphy C."/>
            <person name="Neiman D."/>
            <person name="Pearson M."/>
            <person name="Priest M."/>
            <person name="Roberts A."/>
            <person name="Saif S."/>
            <person name="Shea T."/>
            <person name="Sisk P."/>
            <person name="Sykes S."/>
            <person name="Wortman J."/>
            <person name="Nusbaum C."/>
            <person name="Birren B."/>
        </authorList>
    </citation>
    <scope>NUCLEOTIDE SEQUENCE [LARGE SCALE GENOMIC DNA]</scope>
    <source>
        <strain evidence="2 3">VS20</strain>
    </source>
</reference>
<proteinExistence type="predicted"/>
<feature type="domain" description="Biotin-protein ligase N-terminal" evidence="1">
    <location>
        <begin position="55"/>
        <end position="106"/>
    </location>
</feature>
<accession>T0S7G4</accession>